<feature type="region of interest" description="Disordered" evidence="1">
    <location>
        <begin position="19"/>
        <end position="40"/>
    </location>
</feature>
<evidence type="ECO:0000256" key="1">
    <source>
        <dbReference type="SAM" id="MobiDB-lite"/>
    </source>
</evidence>
<name>A0A368UNN5_9BACT</name>
<proteinExistence type="predicted"/>
<protein>
    <submittedName>
        <fullName evidence="2">Uncharacterized protein</fullName>
    </submittedName>
</protein>
<feature type="compositionally biased region" description="Polar residues" evidence="1">
    <location>
        <begin position="19"/>
        <end position="39"/>
    </location>
</feature>
<sequence>MNIRKYGLKAQLILTQWQRPGASPQCNQNRAESPTNFSPAATPWEMAATPGGISATPWGIMETPRICCQRPGKNMNIRKYGLKAQLILTQWQRLGASPQCNQNRAESPTNFSPAATPWEMAATPGGISATPWGIMETPRICCQHPGKNMNIRKYGLKAQLILTQWQRLGASPQCNQKRAESPTNFSPAATPWGISATPWGISATPGDIMPTPGIC</sequence>
<keyword evidence="3" id="KW-1185">Reference proteome</keyword>
<evidence type="ECO:0000313" key="2">
    <source>
        <dbReference type="EMBL" id="RCW30407.1"/>
    </source>
</evidence>
<dbReference type="AlphaFoldDB" id="A0A368UNN5"/>
<gene>
    <name evidence="2" type="ORF">DFO77_12257</name>
</gene>
<evidence type="ECO:0000313" key="3">
    <source>
        <dbReference type="Proteomes" id="UP000252733"/>
    </source>
</evidence>
<reference evidence="2 3" key="1">
    <citation type="submission" date="2018-07" db="EMBL/GenBank/DDBJ databases">
        <title>Freshwater and sediment microbial communities from various areas in North America, analyzing microbe dynamics in response to fracking.</title>
        <authorList>
            <person name="Lamendella R."/>
        </authorList>
    </citation>
    <scope>NUCLEOTIDE SEQUENCE [LARGE SCALE GENOMIC DNA]</scope>
    <source>
        <strain evidence="2 3">160A</strain>
    </source>
</reference>
<accession>A0A368UNN5</accession>
<dbReference type="EMBL" id="QPIZ01000022">
    <property type="protein sequence ID" value="RCW30407.1"/>
    <property type="molecule type" value="Genomic_DNA"/>
</dbReference>
<organism evidence="2 3">
    <name type="scientific">Marinilabilia salmonicolor</name>
    <dbReference type="NCBI Taxonomy" id="989"/>
    <lineage>
        <taxon>Bacteria</taxon>
        <taxon>Pseudomonadati</taxon>
        <taxon>Bacteroidota</taxon>
        <taxon>Bacteroidia</taxon>
        <taxon>Marinilabiliales</taxon>
        <taxon>Marinilabiliaceae</taxon>
        <taxon>Marinilabilia</taxon>
    </lineage>
</organism>
<dbReference type="Proteomes" id="UP000252733">
    <property type="component" value="Unassembled WGS sequence"/>
</dbReference>
<comment type="caution">
    <text evidence="2">The sequence shown here is derived from an EMBL/GenBank/DDBJ whole genome shotgun (WGS) entry which is preliminary data.</text>
</comment>